<dbReference type="OrthoDB" id="5151816at2759"/>
<evidence type="ECO:0000256" key="1">
    <source>
        <dbReference type="SAM" id="SignalP"/>
    </source>
</evidence>
<accession>A0A9N9XZE3</accession>
<sequence>MVGIKQLGIIAAFLASSQVLANPVDSSEDLDARDFDDEAVEHLAVRSLGLLAPLVLTRGGEKVDEIYLNAAMIRITRVLSPLSLGLLVLLVLMRGGEKVDVIYLNGDMIRTTPA</sequence>
<reference evidence="3" key="1">
    <citation type="submission" date="2019-06" db="EMBL/GenBank/DDBJ databases">
        <authorList>
            <person name="Broberg M."/>
        </authorList>
    </citation>
    <scope>NUCLEOTIDE SEQUENCE [LARGE SCALE GENOMIC DNA]</scope>
</reference>
<protein>
    <submittedName>
        <fullName evidence="2">Uncharacterized protein</fullName>
    </submittedName>
</protein>
<dbReference type="EMBL" id="CABFNO020001379">
    <property type="protein sequence ID" value="CAG9984153.1"/>
    <property type="molecule type" value="Genomic_DNA"/>
</dbReference>
<name>A0A9N9XZE3_9HYPO</name>
<evidence type="ECO:0000313" key="2">
    <source>
        <dbReference type="EMBL" id="CAG9984153.1"/>
    </source>
</evidence>
<feature type="signal peptide" evidence="1">
    <location>
        <begin position="1"/>
        <end position="21"/>
    </location>
</feature>
<keyword evidence="1" id="KW-0732">Signal</keyword>
<gene>
    <name evidence="2" type="ORF">CBYS24578_00008636</name>
</gene>
<organism evidence="2 3">
    <name type="scientific">Clonostachys byssicola</name>
    <dbReference type="NCBI Taxonomy" id="160290"/>
    <lineage>
        <taxon>Eukaryota</taxon>
        <taxon>Fungi</taxon>
        <taxon>Dikarya</taxon>
        <taxon>Ascomycota</taxon>
        <taxon>Pezizomycotina</taxon>
        <taxon>Sordariomycetes</taxon>
        <taxon>Hypocreomycetidae</taxon>
        <taxon>Hypocreales</taxon>
        <taxon>Bionectriaceae</taxon>
        <taxon>Clonostachys</taxon>
    </lineage>
</organism>
<keyword evidence="3" id="KW-1185">Reference proteome</keyword>
<feature type="chain" id="PRO_5040136092" evidence="1">
    <location>
        <begin position="22"/>
        <end position="114"/>
    </location>
</feature>
<comment type="caution">
    <text evidence="2">The sequence shown here is derived from an EMBL/GenBank/DDBJ whole genome shotgun (WGS) entry which is preliminary data.</text>
</comment>
<reference evidence="2 3" key="2">
    <citation type="submission" date="2021-10" db="EMBL/GenBank/DDBJ databases">
        <authorList>
            <person name="Piombo E."/>
        </authorList>
    </citation>
    <scope>NUCLEOTIDE SEQUENCE [LARGE SCALE GENOMIC DNA]</scope>
</reference>
<dbReference type="AlphaFoldDB" id="A0A9N9XZE3"/>
<proteinExistence type="predicted"/>
<evidence type="ECO:0000313" key="3">
    <source>
        <dbReference type="Proteomes" id="UP000754883"/>
    </source>
</evidence>
<dbReference type="Proteomes" id="UP000754883">
    <property type="component" value="Unassembled WGS sequence"/>
</dbReference>